<organism evidence="1 2">
    <name type="scientific">Roseovarius mucosus DSM 17069</name>
    <dbReference type="NCBI Taxonomy" id="1288298"/>
    <lineage>
        <taxon>Bacteria</taxon>
        <taxon>Pseudomonadati</taxon>
        <taxon>Pseudomonadota</taxon>
        <taxon>Alphaproteobacteria</taxon>
        <taxon>Rhodobacterales</taxon>
        <taxon>Roseobacteraceae</taxon>
        <taxon>Roseovarius</taxon>
    </lineage>
</organism>
<gene>
    <name evidence="1" type="ORF">rosmuc_02908</name>
</gene>
<accession>A0A0A0HFS3</accession>
<sequence>MWRFYAGAARPSSTGCWKFQLSCAAGRTPKS</sequence>
<dbReference type="Proteomes" id="UP000030021">
    <property type="component" value="Unassembled WGS sequence"/>
</dbReference>
<dbReference type="EMBL" id="AONH01000016">
    <property type="protein sequence ID" value="KGM86617.1"/>
    <property type="molecule type" value="Genomic_DNA"/>
</dbReference>
<proteinExistence type="predicted"/>
<name>A0A0A0HFS3_9RHOB</name>
<evidence type="ECO:0000313" key="2">
    <source>
        <dbReference type="Proteomes" id="UP000030021"/>
    </source>
</evidence>
<dbReference type="HOGENOM" id="CLU_3398248_0_0_5"/>
<reference evidence="1 2" key="1">
    <citation type="submission" date="2013-01" db="EMBL/GenBank/DDBJ databases">
        <authorList>
            <person name="Fiebig A."/>
            <person name="Goeker M."/>
            <person name="Klenk H.-P.P."/>
        </authorList>
    </citation>
    <scope>NUCLEOTIDE SEQUENCE [LARGE SCALE GENOMIC DNA]</scope>
    <source>
        <strain evidence="1 2">DSM 17069</strain>
    </source>
</reference>
<dbReference type="AlphaFoldDB" id="A0A0A0HFS3"/>
<comment type="caution">
    <text evidence="1">The sequence shown here is derived from an EMBL/GenBank/DDBJ whole genome shotgun (WGS) entry which is preliminary data.</text>
</comment>
<protein>
    <submittedName>
        <fullName evidence="1">Uncharacterized protein</fullName>
    </submittedName>
</protein>
<evidence type="ECO:0000313" key="1">
    <source>
        <dbReference type="EMBL" id="KGM86617.1"/>
    </source>
</evidence>